<comment type="caution">
    <text evidence="2">The sequence shown here is derived from an EMBL/GenBank/DDBJ whole genome shotgun (WGS) entry which is preliminary data.</text>
</comment>
<feature type="domain" description="Immunity protein 35" evidence="1">
    <location>
        <begin position="6"/>
        <end position="92"/>
    </location>
</feature>
<dbReference type="AlphaFoldDB" id="A0A4Z1DHB1"/>
<dbReference type="GeneID" id="91531269"/>
<dbReference type="Pfam" id="PF15567">
    <property type="entry name" value="Imm35"/>
    <property type="match status" value="1"/>
</dbReference>
<accession>A0A4Z1DHB1</accession>
<reference evidence="2 3" key="1">
    <citation type="submission" date="2019-04" db="EMBL/GenBank/DDBJ databases">
        <title>Streptomyces sp. nov. Bv016 isolated from bark of Buahinia variegata.</title>
        <authorList>
            <person name="Kanchanasin P."/>
            <person name="Tanasupawat S."/>
            <person name="Yuki M."/>
            <person name="Kudo T."/>
        </authorList>
    </citation>
    <scope>NUCLEOTIDE SEQUENCE [LARGE SCALE GENOMIC DNA]</scope>
    <source>
        <strain evidence="2 3">JCM 4765</strain>
    </source>
</reference>
<evidence type="ECO:0000313" key="3">
    <source>
        <dbReference type="Proteomes" id="UP000298513"/>
    </source>
</evidence>
<dbReference type="RefSeq" id="WP_135792469.1">
    <property type="nucleotide sequence ID" value="NZ_BNBQ01000005.1"/>
</dbReference>
<proteinExistence type="predicted"/>
<evidence type="ECO:0000313" key="2">
    <source>
        <dbReference type="EMBL" id="TGN82540.1"/>
    </source>
</evidence>
<gene>
    <name evidence="2" type="ORF">E5082_19270</name>
</gene>
<dbReference type="InterPro" id="IPR029082">
    <property type="entry name" value="Imm35"/>
</dbReference>
<organism evidence="2 3">
    <name type="scientific">Streptomyces griseoluteus</name>
    <dbReference type="NCBI Taxonomy" id="29306"/>
    <lineage>
        <taxon>Bacteria</taxon>
        <taxon>Bacillati</taxon>
        <taxon>Actinomycetota</taxon>
        <taxon>Actinomycetes</taxon>
        <taxon>Kitasatosporales</taxon>
        <taxon>Streptomycetaceae</taxon>
        <taxon>Streptomyces</taxon>
    </lineage>
</organism>
<evidence type="ECO:0000259" key="1">
    <source>
        <dbReference type="Pfam" id="PF15567"/>
    </source>
</evidence>
<dbReference type="EMBL" id="SRRU01000006">
    <property type="protein sequence ID" value="TGN82540.1"/>
    <property type="molecule type" value="Genomic_DNA"/>
</dbReference>
<protein>
    <recommendedName>
        <fullName evidence="1">Immunity protein 35 domain-containing protein</fullName>
    </recommendedName>
</protein>
<sequence>MIELDAAVRIVEEELEREFRREAALGVRPHDLVVVSAVRHELVWIVEVATAEYVRTRDTAFLLVGAGPYLVDRVDGGLHTVGAVSWASGAWETDYRVRIRGETLRTAVDDLDDEVRAATAEQGRIPAARLLRQRVPVLALGQALAYVSGLSGGGAPGELVEVVTRELVAPVDPVMAVDTIRAD</sequence>
<dbReference type="Proteomes" id="UP000298513">
    <property type="component" value="Unassembled WGS sequence"/>
</dbReference>
<keyword evidence="3" id="KW-1185">Reference proteome</keyword>
<name>A0A4Z1DHB1_STRGP</name>